<feature type="compositionally biased region" description="Low complexity" evidence="3">
    <location>
        <begin position="692"/>
        <end position="701"/>
    </location>
</feature>
<dbReference type="GO" id="GO:2001223">
    <property type="term" value="P:negative regulation of neuron migration"/>
    <property type="evidence" value="ECO:0007669"/>
    <property type="project" value="TreeGrafter"/>
</dbReference>
<dbReference type="Proteomes" id="UP000582182">
    <property type="component" value="Unassembled WGS sequence"/>
</dbReference>
<feature type="region of interest" description="Disordered" evidence="3">
    <location>
        <begin position="1122"/>
        <end position="1205"/>
    </location>
</feature>
<feature type="compositionally biased region" description="Polar residues" evidence="3">
    <location>
        <begin position="1122"/>
        <end position="1133"/>
    </location>
</feature>
<feature type="non-terminal residue" evidence="5">
    <location>
        <position position="1"/>
    </location>
</feature>
<dbReference type="InterPro" id="IPR032757">
    <property type="entry name" value="DUF4683"/>
</dbReference>
<comment type="subcellular location">
    <subcellularLocation>
        <location evidence="1">Nucleus</location>
    </subcellularLocation>
</comment>
<dbReference type="GO" id="GO:0033629">
    <property type="term" value="P:negative regulation of cell adhesion mediated by integrin"/>
    <property type="evidence" value="ECO:0007669"/>
    <property type="project" value="TreeGrafter"/>
</dbReference>
<feature type="region of interest" description="Disordered" evidence="3">
    <location>
        <begin position="1029"/>
        <end position="1067"/>
    </location>
</feature>
<accession>A0A7L3M2P0</accession>
<feature type="compositionally biased region" description="Low complexity" evidence="3">
    <location>
        <begin position="35"/>
        <end position="47"/>
    </location>
</feature>
<feature type="compositionally biased region" description="Polar residues" evidence="3">
    <location>
        <begin position="744"/>
        <end position="756"/>
    </location>
</feature>
<feature type="non-terminal residue" evidence="5">
    <location>
        <position position="1480"/>
    </location>
</feature>
<feature type="region of interest" description="Disordered" evidence="3">
    <location>
        <begin position="1337"/>
        <end position="1381"/>
    </location>
</feature>
<dbReference type="OrthoDB" id="9878678at2759"/>
<sequence length="1480" mass="161880">EPHSLDGDERPCEAAAAFSSLTPPAKENPTCHRAPLLPSLTPKKPCLLSPPSPLRLPDVPEHPSDDPSAHAISLTSCVTKGMSSWSLPGECEKTPFTMMEPGGMSALTGDCLMQPSRTCLGCFIESKDGIDAEPGISLKVGDINRDYDTCSVSDIGIHCMSTGESMRYGDQLLSDQLLSFPVHKSRAADKRDAEKSDSDSEDPTQKNYYEGLLLDKCNGEEPLLTNPNQEWGYFESFISESKIELLDLCSKNELSVNLFSEEDVDNYMFDDDDSTLGSDVCSLKIRYESFQDNVREKTTTLQEDAQFNFFPSVFGNCTKRDGRSTLKRGPGAATDPSQFKSEEGIIWGEEEEEEGEEEEGEEEEKAALNKSCNSTEMVQYVSSKRSHFLDSVNSTEDSGEFSDDSTCTESSYDVLRDIKDCSRYLSRDHSSSFIQQNYGLRAKRKVRYSDDYLYDVDSIENEKILDKKEWLPDGPKEEDDDEWCPKKRRKVSRKEPPVIIKYIIINRFKGEKHMLVKLSKVDANETTVTLNEELLSKYEKLAPLKGFWQERQQSRLDLLRSSLYHKQNFYLNGSDASFLPHPRKRKCKLANRHRIQRIKAIEQSVSKLGSCSTTDHKQPGSSKEDVGLKGLPSLAITTPGCANGLHLSDIPGAIAAVKCKGQEREHKGPERKVLRRIKFKSEARLKCKKIKAATSSSSSTAEGSPGLENQDSAGRLKDENLPCVSDSSHLPECHEEKVAKNSPFLPSTSSSDKPLPSANITANVPLIPGGYLQTLLDASDLSSNTGISYFSQQHPPQQQQQQHPLPTIVPVEKPFPALQPAQSCVLSPPSESELQQSPGHLEMEQSSFGSVWPGGKTPGGGGGGSHQDFPGDLQEVARLPAEFGGGGPAGAEGLPAPGYAQVEVNGGKLLYQKNYMAESGQQVQSDDSYQSCHFNNGEGRFHFQRGTLSTDDGRLISFDSVGSLSVSSSNYSSLSLKSCEKDGEDDINDDFLAHCSPKLVIQQSIDEISPLKESTDLLDISNFTPDKFRQSSLSEMSPPDTPNLSPQIAGSDTKPLGNLKGFQDNPQATLNSSEKVKWNCGVLQSEEQADNGFALNNHQFQFHMFNDEDSVSLLEKSPCLSTFNEPSGQISTNSKVSKSKRKSSSSKNVGTNQSSSQKATRKKSPKANKGTDKPQGKNSRQAPKSTRKGKNTVGVNGEKAPAVGGRVVNQLSNLATTTTKGLVETPQHGGPVGVKVGKHNGLSGEWALGKDSGTGWSEPSLGNATSLLDDDQREFEEPSNILSNIASGMADVQRFMMASIEPLWGPVGHNSVPDIFRSPESNSLKLKTLKILAGTTQESKKKVANGGSTGAAKNHKANPKGSSKNGKAPGGDPARPNCSTGFPTDLHAPFFDKNYSNLSTLGNNGPTHKKLYRHKSSSKSLRDENCKIKRTEREQPHKDPPVTAAFEKLRESDSILLKAETTFLGFPVFEEETPFSRKTV</sequence>
<feature type="region of interest" description="Disordered" evidence="3">
    <location>
        <begin position="19"/>
        <end position="70"/>
    </location>
</feature>
<evidence type="ECO:0000313" key="5">
    <source>
        <dbReference type="EMBL" id="NXU59298.1"/>
    </source>
</evidence>
<keyword evidence="6" id="KW-1185">Reference proteome</keyword>
<comment type="caution">
    <text evidence="5">The sequence shown here is derived from an EMBL/GenBank/DDBJ whole genome shotgun (WGS) entry which is preliminary data.</text>
</comment>
<feature type="compositionally biased region" description="Low complexity" evidence="3">
    <location>
        <begin position="826"/>
        <end position="838"/>
    </location>
</feature>
<feature type="region of interest" description="Disordered" evidence="3">
    <location>
        <begin position="1401"/>
        <end position="1424"/>
    </location>
</feature>
<evidence type="ECO:0000259" key="4">
    <source>
        <dbReference type="Pfam" id="PF15735"/>
    </source>
</evidence>
<feature type="compositionally biased region" description="Basic residues" evidence="3">
    <location>
        <begin position="1407"/>
        <end position="1417"/>
    </location>
</feature>
<evidence type="ECO:0000256" key="3">
    <source>
        <dbReference type="SAM" id="MobiDB-lite"/>
    </source>
</evidence>
<feature type="region of interest" description="Disordered" evidence="3">
    <location>
        <begin position="690"/>
        <end position="756"/>
    </location>
</feature>
<dbReference type="GO" id="GO:0005634">
    <property type="term" value="C:nucleus"/>
    <property type="evidence" value="ECO:0007669"/>
    <property type="project" value="UniProtKB-SubCell"/>
</dbReference>
<feature type="compositionally biased region" description="Basic and acidic residues" evidence="3">
    <location>
        <begin position="729"/>
        <end position="739"/>
    </location>
</feature>
<dbReference type="Pfam" id="PF15735">
    <property type="entry name" value="DUF4683"/>
    <property type="match status" value="1"/>
</dbReference>
<gene>
    <name evidence="5" type="primary">Nexmif</name>
    <name evidence="5" type="ORF">TURVEL_R11494</name>
</gene>
<name>A0A7L3M2P0_9CHAR</name>
<feature type="compositionally biased region" description="Basic and acidic residues" evidence="3">
    <location>
        <begin position="58"/>
        <end position="68"/>
    </location>
</feature>
<dbReference type="GO" id="GO:2000048">
    <property type="term" value="P:negative regulation of cell-cell adhesion mediated by cadherin"/>
    <property type="evidence" value="ECO:0007669"/>
    <property type="project" value="TreeGrafter"/>
</dbReference>
<keyword evidence="2" id="KW-0539">Nucleus</keyword>
<dbReference type="InterPro" id="IPR042794">
    <property type="entry name" value="Nexmif"/>
</dbReference>
<protein>
    <submittedName>
        <fullName evidence="5">NEXMI factor</fullName>
    </submittedName>
</protein>
<reference evidence="5 6" key="1">
    <citation type="submission" date="2019-09" db="EMBL/GenBank/DDBJ databases">
        <title>Bird 10,000 Genomes (B10K) Project - Family phase.</title>
        <authorList>
            <person name="Zhang G."/>
        </authorList>
    </citation>
    <scope>NUCLEOTIDE SEQUENCE [LARGE SCALE GENOMIC DNA]</scope>
    <source>
        <strain evidence="5">B10K-DU-029-46</strain>
    </source>
</reference>
<feature type="region of interest" description="Disordered" evidence="3">
    <location>
        <begin position="821"/>
        <end position="850"/>
    </location>
</feature>
<dbReference type="EMBL" id="VZTY01034354">
    <property type="protein sequence ID" value="NXU59298.1"/>
    <property type="molecule type" value="Genomic_DNA"/>
</dbReference>
<feature type="compositionally biased region" description="Polar residues" evidence="3">
    <location>
        <begin position="1148"/>
        <end position="1158"/>
    </location>
</feature>
<feature type="compositionally biased region" description="Polar residues" evidence="3">
    <location>
        <begin position="1254"/>
        <end position="1266"/>
    </location>
</feature>
<feature type="region of interest" description="Disordered" evidence="3">
    <location>
        <begin position="348"/>
        <end position="370"/>
    </location>
</feature>
<proteinExistence type="predicted"/>
<organism evidence="5 6">
    <name type="scientific">Turnix velox</name>
    <name type="common">Little buttonquail</name>
    <dbReference type="NCBI Taxonomy" id="2529409"/>
    <lineage>
        <taxon>Eukaryota</taxon>
        <taxon>Metazoa</taxon>
        <taxon>Chordata</taxon>
        <taxon>Craniata</taxon>
        <taxon>Vertebrata</taxon>
        <taxon>Euteleostomi</taxon>
        <taxon>Archelosauria</taxon>
        <taxon>Archosauria</taxon>
        <taxon>Dinosauria</taxon>
        <taxon>Saurischia</taxon>
        <taxon>Theropoda</taxon>
        <taxon>Coelurosauria</taxon>
        <taxon>Aves</taxon>
        <taxon>Neognathae</taxon>
        <taxon>Neoaves</taxon>
        <taxon>Charadriiformes</taxon>
        <taxon>Turnicidae</taxon>
        <taxon>Turnix</taxon>
    </lineage>
</organism>
<feature type="domain" description="DUF4683" evidence="4">
    <location>
        <begin position="257"/>
        <end position="646"/>
    </location>
</feature>
<evidence type="ECO:0000313" key="6">
    <source>
        <dbReference type="Proteomes" id="UP000582182"/>
    </source>
</evidence>
<feature type="region of interest" description="Disordered" evidence="3">
    <location>
        <begin position="1218"/>
        <end position="1266"/>
    </location>
</feature>
<evidence type="ECO:0000256" key="2">
    <source>
        <dbReference type="ARBA" id="ARBA00023242"/>
    </source>
</evidence>
<dbReference type="GO" id="GO:0001953">
    <property type="term" value="P:negative regulation of cell-matrix adhesion"/>
    <property type="evidence" value="ECO:0007669"/>
    <property type="project" value="TreeGrafter"/>
</dbReference>
<evidence type="ECO:0000256" key="1">
    <source>
        <dbReference type="ARBA" id="ARBA00004123"/>
    </source>
</evidence>
<dbReference type="PANTHER" id="PTHR46946:SF1">
    <property type="entry name" value="NEURITE EXTENSION AND MIGRATION FACTOR"/>
    <property type="match status" value="1"/>
</dbReference>
<dbReference type="PANTHER" id="PTHR46946">
    <property type="entry name" value="NEURITE EXTENSION AND MIGRATION FACTOR"/>
    <property type="match status" value="1"/>
</dbReference>
<feature type="compositionally biased region" description="Acidic residues" evidence="3">
    <location>
        <begin position="348"/>
        <end position="364"/>
    </location>
</feature>